<evidence type="ECO:0000256" key="8">
    <source>
        <dbReference type="ARBA" id="ARBA00023136"/>
    </source>
</evidence>
<gene>
    <name evidence="13" type="ORF">CBF30_04875</name>
</gene>
<keyword evidence="14" id="KW-1185">Reference proteome</keyword>
<comment type="similarity">
    <text evidence="2">Belongs to the EsaA family.</text>
</comment>
<evidence type="ECO:0000256" key="2">
    <source>
        <dbReference type="ARBA" id="ARBA00008338"/>
    </source>
</evidence>
<dbReference type="PANTHER" id="PTHR43077:SF10">
    <property type="entry name" value="TRANSPORT PERMEASE PROTEIN"/>
    <property type="match status" value="1"/>
</dbReference>
<comment type="caution">
    <text evidence="13">The sequence shown here is derived from an EMBL/GenBank/DDBJ whole genome shotgun (WGS) entry which is preliminary data.</text>
</comment>
<evidence type="ECO:0000256" key="11">
    <source>
        <dbReference type="SAM" id="MobiDB-lite"/>
    </source>
</evidence>
<evidence type="ECO:0000313" key="14">
    <source>
        <dbReference type="Proteomes" id="UP000288669"/>
    </source>
</evidence>
<keyword evidence="8 12" id="KW-0472">Membrane</keyword>
<evidence type="ECO:0000256" key="5">
    <source>
        <dbReference type="ARBA" id="ARBA00022692"/>
    </source>
</evidence>
<feature type="coiled-coil region" evidence="10">
    <location>
        <begin position="712"/>
        <end position="746"/>
    </location>
</feature>
<evidence type="ECO:0000256" key="4">
    <source>
        <dbReference type="ARBA" id="ARBA00022475"/>
    </source>
</evidence>
<evidence type="ECO:0000256" key="1">
    <source>
        <dbReference type="ARBA" id="ARBA00004651"/>
    </source>
</evidence>
<dbReference type="GO" id="GO:0005886">
    <property type="term" value="C:plasma membrane"/>
    <property type="evidence" value="ECO:0007669"/>
    <property type="project" value="UniProtKB-SubCell"/>
</dbReference>
<feature type="transmembrane region" description="Helical" evidence="12">
    <location>
        <begin position="12"/>
        <end position="31"/>
    </location>
</feature>
<feature type="coiled-coil region" evidence="10">
    <location>
        <begin position="309"/>
        <end position="343"/>
    </location>
</feature>
<evidence type="ECO:0000313" key="13">
    <source>
        <dbReference type="EMBL" id="RSU08567.1"/>
    </source>
</evidence>
<name>A0A430AL08_9ENTE</name>
<protein>
    <recommendedName>
        <fullName evidence="3">Type VII secretion system accessory factor EsaA</fullName>
    </recommendedName>
</protein>
<accession>A0A430AL08</accession>
<comment type="subcellular location">
    <subcellularLocation>
        <location evidence="1">Cell membrane</location>
        <topology evidence="1">Multi-pass membrane protein</topology>
    </subcellularLocation>
</comment>
<feature type="transmembrane region" description="Helical" evidence="12">
    <location>
        <begin position="901"/>
        <end position="924"/>
    </location>
</feature>
<dbReference type="InterPro" id="IPR051328">
    <property type="entry name" value="T7SS_ABC-Transporter"/>
</dbReference>
<feature type="transmembrane region" description="Helical" evidence="12">
    <location>
        <begin position="1001"/>
        <end position="1020"/>
    </location>
</feature>
<evidence type="ECO:0000256" key="3">
    <source>
        <dbReference type="ARBA" id="ARBA00020819"/>
    </source>
</evidence>
<organism evidence="13 14">
    <name type="scientific">Vagococcus entomophilus</name>
    <dbReference type="NCBI Taxonomy" id="1160095"/>
    <lineage>
        <taxon>Bacteria</taxon>
        <taxon>Bacillati</taxon>
        <taxon>Bacillota</taxon>
        <taxon>Bacilli</taxon>
        <taxon>Lactobacillales</taxon>
        <taxon>Enterococcaceae</taxon>
        <taxon>Vagococcus</taxon>
    </lineage>
</organism>
<comment type="subunit">
    <text evidence="9">Homodimer. Interacts with EssB.</text>
</comment>
<dbReference type="EMBL" id="NGJZ01000001">
    <property type="protein sequence ID" value="RSU08567.1"/>
    <property type="molecule type" value="Genomic_DNA"/>
</dbReference>
<feature type="compositionally biased region" description="Low complexity" evidence="11">
    <location>
        <begin position="589"/>
        <end position="613"/>
    </location>
</feature>
<feature type="transmembrane region" description="Helical" evidence="12">
    <location>
        <begin position="975"/>
        <end position="994"/>
    </location>
</feature>
<keyword evidence="6 12" id="KW-1133">Transmembrane helix</keyword>
<feature type="transmembrane region" description="Helical" evidence="12">
    <location>
        <begin position="945"/>
        <end position="963"/>
    </location>
</feature>
<keyword evidence="10" id="KW-0175">Coiled coil</keyword>
<keyword evidence="7" id="KW-0843">Virulence</keyword>
<evidence type="ECO:0000256" key="12">
    <source>
        <dbReference type="SAM" id="Phobius"/>
    </source>
</evidence>
<evidence type="ECO:0000256" key="6">
    <source>
        <dbReference type="ARBA" id="ARBA00022989"/>
    </source>
</evidence>
<feature type="transmembrane region" description="Helical" evidence="12">
    <location>
        <begin position="1059"/>
        <end position="1079"/>
    </location>
</feature>
<reference evidence="13 14" key="1">
    <citation type="submission" date="2017-05" db="EMBL/GenBank/DDBJ databases">
        <title>Vagococcus spp. assemblies.</title>
        <authorList>
            <person name="Gulvik C.A."/>
        </authorList>
    </citation>
    <scope>NUCLEOTIDE SEQUENCE [LARGE SCALE GENOMIC DNA]</scope>
    <source>
        <strain evidence="13 14">DSM 24756</strain>
    </source>
</reference>
<proteinExistence type="inferred from homology"/>
<keyword evidence="5 12" id="KW-0812">Transmembrane</keyword>
<evidence type="ECO:0000256" key="10">
    <source>
        <dbReference type="SAM" id="Coils"/>
    </source>
</evidence>
<evidence type="ECO:0000256" key="9">
    <source>
        <dbReference type="ARBA" id="ARBA00046722"/>
    </source>
</evidence>
<dbReference type="PANTHER" id="PTHR43077">
    <property type="entry name" value="TRANSPORT PERMEASE YVFS-RELATED"/>
    <property type="match status" value="1"/>
</dbReference>
<feature type="region of interest" description="Disordered" evidence="11">
    <location>
        <begin position="578"/>
        <end position="621"/>
    </location>
</feature>
<sequence length="1090" mass="121760">MGEKIKMKSKIIQVTKIVVALILLTTLLIYLNNDYQKNIKETEVAKQNSKLNIALVNEDQGVHVQNQEFNLGLNYTKKIEKDSEHNWYIVSRGIAENGLKNGTYQLMITVPSNFSQKILDMNSVSPEKVQVNYKINSNGNTKLENESNTMGNKVVNDLNQQLVSMYVASILNNLYTAQQNIQKVSNNQNDNVNAYQNSVFQPATNFQTAFPALVDSSKGAIESNQSLTKSLTGFTGTVEQLIKSQASYDTTLEKFIAFRKEGKMTYEEFAKSLLEMDQDVLSQETQALYDKLVATGTQFDGQFGQKTSNDSFVNQMQGLEEQLKNNQQAIDQQKREIEDKIHNIVTLYQDQLFKYFLMDPAKVDKDTKITLDQVLKSRDPQSYAMFKKHISGIVKDQQVRQEGLQKKIDALPYLSESESGLTPDQRQSLQQVNDQKTDAVDAINNTLPSIIQTIQSDKNELHFPTEQNASLKKTLEEKIADLNENKQKLTAKQVAQLQNIVGLQDGSFTMSPDQQILIDLVSVQDKKGTQTYTNGEWLSAEGIKVDTPQNVTIQYHFASETALDTAVSTPTLNVTYHQEEQAEEATLPSTTETTSTSSTESTSSESTTESSTSAAPVKKQKALNWQSTQPVSIPLEGYAAYQKAKQAYSEIVGKIEAHYTELEQSLSAYNGYDKADYEYLTQELPNIDFRQHFENVLTNAMSDDLASQLEKIGELQKKSTEIMAQKESLNQRLLEVQENNTTLQASIKDQLNKLSDWRKNMTTIATGQSKVATVNEGTDSQLDSGKTTVQSLVEESKALKDASQANVEASDSVKTVFTSFDSQVKDAQENGQQLSKSANKVMNNFTDELQKNNDFVGSFVKVLNNAYKEGVSNDVLMQFIANPVNGKSEATVKSAEVYKPFTWVIVLFVTSLFLGFVFATQTIIAKVKDTFQKEELWFANNIMHTLLLIGSSVLLGGILAVMSMRELAIPSEQKVSWFTVILLFTVLFTLMNHYLIKQFKVVGFGISLFAFVSYIFLSSATGTTIDVKGMAKIVKAINPLSYSEQVLNTFFSSQALNTGGMAIVCVLIIGFILLNLFIWQPRQLKGVSES</sequence>
<dbReference type="AlphaFoldDB" id="A0A430AL08"/>
<dbReference type="Proteomes" id="UP000288669">
    <property type="component" value="Unassembled WGS sequence"/>
</dbReference>
<dbReference type="OrthoDB" id="4974788at2"/>
<dbReference type="NCBIfam" id="TIGR03929">
    <property type="entry name" value="T7_esaA_Nterm"/>
    <property type="match status" value="1"/>
</dbReference>
<dbReference type="InterPro" id="IPR023838">
    <property type="entry name" value="T7SS_EsaA"/>
</dbReference>
<evidence type="ECO:0000256" key="7">
    <source>
        <dbReference type="ARBA" id="ARBA00023026"/>
    </source>
</evidence>
<keyword evidence="4" id="KW-1003">Cell membrane</keyword>